<evidence type="ECO:0000313" key="2">
    <source>
        <dbReference type="Proteomes" id="UP001355056"/>
    </source>
</evidence>
<sequence>MIPVLPAEAIRRALDAGEWDMAAELLAGHEHEVRATLADTAPHADNKASWLALLAAQRELLAQLTSVRSETAQSLQRLGRDRRGAKAYLDAG</sequence>
<organism evidence="1 2">
    <name type="scientific">Novilysobacter erysipheiresistens</name>
    <dbReference type="NCBI Taxonomy" id="1749332"/>
    <lineage>
        <taxon>Bacteria</taxon>
        <taxon>Pseudomonadati</taxon>
        <taxon>Pseudomonadota</taxon>
        <taxon>Gammaproteobacteria</taxon>
        <taxon>Lysobacterales</taxon>
        <taxon>Lysobacteraceae</taxon>
        <taxon>Novilysobacter</taxon>
    </lineage>
</organism>
<comment type="caution">
    <text evidence="1">The sequence shown here is derived from an EMBL/GenBank/DDBJ whole genome shotgun (WGS) entry which is preliminary data.</text>
</comment>
<evidence type="ECO:0008006" key="3">
    <source>
        <dbReference type="Google" id="ProtNLM"/>
    </source>
</evidence>
<name>A0ABU7Z158_9GAMM</name>
<reference evidence="1 2" key="1">
    <citation type="journal article" date="2016" name="Int. J. Syst. Evol. Microbiol.">
        <title>Lysobacter erysipheiresistens sp. nov., an antagonist of powdery mildew, isolated from tobacco-cultivated soil.</title>
        <authorList>
            <person name="Xie B."/>
            <person name="Li T."/>
            <person name="Lin X."/>
            <person name="Wang C.J."/>
            <person name="Chen Y.J."/>
            <person name="Liu W.J."/>
            <person name="Zhao Z.W."/>
        </authorList>
    </citation>
    <scope>NUCLEOTIDE SEQUENCE [LARGE SCALE GENOMIC DNA]</scope>
    <source>
        <strain evidence="1 2">RS-LYSO-3</strain>
    </source>
</reference>
<dbReference type="Proteomes" id="UP001355056">
    <property type="component" value="Unassembled WGS sequence"/>
</dbReference>
<evidence type="ECO:0000313" key="1">
    <source>
        <dbReference type="EMBL" id="MEG3184977.1"/>
    </source>
</evidence>
<keyword evidence="2" id="KW-1185">Reference proteome</keyword>
<gene>
    <name evidence="1" type="ORF">SNE34_13265</name>
</gene>
<protein>
    <recommendedName>
        <fullName evidence="3">Flagellar protein FliT</fullName>
    </recommendedName>
</protein>
<accession>A0ABU7Z158</accession>
<dbReference type="RefSeq" id="WP_332618011.1">
    <property type="nucleotide sequence ID" value="NZ_JAXGFP010000007.1"/>
</dbReference>
<dbReference type="EMBL" id="JAXGFP010000007">
    <property type="protein sequence ID" value="MEG3184977.1"/>
    <property type="molecule type" value="Genomic_DNA"/>
</dbReference>
<proteinExistence type="predicted"/>